<sequence length="466" mass="53210">MGTRNKCGEREKNYESCFRILCQPIMIISGPWENKAGRSLGLSANIYNISTFPDNQGLYFEPHGPKKMSHFNWDLIAYVNLAKPGIKYQAIMSQCEATATICEQMTQRFGNAELSNACEQFVQLFARATLPYLYEIEVSYRNIVLSIGNKDGETTRVRRELAHTVKQMANVLYCIYSNIDTDFLFNKIAALSQNRSQSITLNVERMRIVQELDRIEIKTRLLEQALFFEILLNQYSYHTQNLMAIINSAMNGKLHTSMFTSERLQTELREIKMNLPVGAVLPLEIETESLTEFLRISDLTIMHSEHYLVFLIGIPMTSVEEYTMYHPIPLPIQYDVNSIALIAPEVDFLALSNDNENFVSLGESPWQSCSNLFELSQLTNFQNPLKGCEVKLVAVDKPIWQRLSKANSWLYYTKAEYCTITCIDPPQAARVEISGMGRLTTLPSCEMHTESSILSPSFKTNRNVNL</sequence>
<reference evidence="1 2" key="1">
    <citation type="submission" date="2019-08" db="EMBL/GenBank/DDBJ databases">
        <title>Whole genome of Aphis craccivora.</title>
        <authorList>
            <person name="Voronova N.V."/>
            <person name="Shulinski R.S."/>
            <person name="Bandarenka Y.V."/>
            <person name="Zhorov D.G."/>
            <person name="Warner D."/>
        </authorList>
    </citation>
    <scope>NUCLEOTIDE SEQUENCE [LARGE SCALE GENOMIC DNA]</scope>
    <source>
        <strain evidence="1">180601</strain>
        <tissue evidence="1">Whole Body</tissue>
    </source>
</reference>
<dbReference type="Pfam" id="PF12259">
    <property type="entry name" value="Baculo_F"/>
    <property type="match status" value="2"/>
</dbReference>
<organism evidence="1 2">
    <name type="scientific">Aphis craccivora</name>
    <name type="common">Cowpea aphid</name>
    <dbReference type="NCBI Taxonomy" id="307492"/>
    <lineage>
        <taxon>Eukaryota</taxon>
        <taxon>Metazoa</taxon>
        <taxon>Ecdysozoa</taxon>
        <taxon>Arthropoda</taxon>
        <taxon>Hexapoda</taxon>
        <taxon>Insecta</taxon>
        <taxon>Pterygota</taxon>
        <taxon>Neoptera</taxon>
        <taxon>Paraneoptera</taxon>
        <taxon>Hemiptera</taxon>
        <taxon>Sternorrhyncha</taxon>
        <taxon>Aphidomorpha</taxon>
        <taxon>Aphidoidea</taxon>
        <taxon>Aphididae</taxon>
        <taxon>Aphidini</taxon>
        <taxon>Aphis</taxon>
        <taxon>Aphis</taxon>
    </lineage>
</organism>
<dbReference type="EMBL" id="VUJU01015446">
    <property type="protein sequence ID" value="KAF0693856.1"/>
    <property type="molecule type" value="Genomic_DNA"/>
</dbReference>
<comment type="caution">
    <text evidence="1">The sequence shown here is derived from an EMBL/GenBank/DDBJ whole genome shotgun (WGS) entry which is preliminary data.</text>
</comment>
<dbReference type="OrthoDB" id="6628329at2759"/>
<evidence type="ECO:0000313" key="2">
    <source>
        <dbReference type="Proteomes" id="UP000478052"/>
    </source>
</evidence>
<feature type="non-terminal residue" evidence="1">
    <location>
        <position position="466"/>
    </location>
</feature>
<dbReference type="InterPro" id="IPR022048">
    <property type="entry name" value="Envelope_fusion-like"/>
</dbReference>
<dbReference type="AlphaFoldDB" id="A0A6G0VLH2"/>
<gene>
    <name evidence="1" type="ORF">FWK35_00035892</name>
</gene>
<accession>A0A6G0VLH2</accession>
<evidence type="ECO:0000313" key="1">
    <source>
        <dbReference type="EMBL" id="KAF0693856.1"/>
    </source>
</evidence>
<name>A0A6G0VLH2_APHCR</name>
<keyword evidence="2" id="KW-1185">Reference proteome</keyword>
<dbReference type="Proteomes" id="UP000478052">
    <property type="component" value="Unassembled WGS sequence"/>
</dbReference>
<protein>
    <submittedName>
        <fullName evidence="1">Envelope fusion protein</fullName>
    </submittedName>
</protein>
<proteinExistence type="predicted"/>